<proteinExistence type="predicted"/>
<dbReference type="GO" id="GO:0006887">
    <property type="term" value="P:exocytosis"/>
    <property type="evidence" value="ECO:0007669"/>
    <property type="project" value="TreeGrafter"/>
</dbReference>
<reference evidence="2" key="1">
    <citation type="submission" date="2025-08" db="UniProtKB">
        <authorList>
            <consortium name="Ensembl"/>
        </authorList>
    </citation>
    <scope>IDENTIFICATION</scope>
</reference>
<keyword evidence="3" id="KW-1185">Reference proteome</keyword>
<dbReference type="AlphaFoldDB" id="A0A673N3C1"/>
<dbReference type="Ensembl" id="ENSSRHT00000102471.1">
    <property type="protein sequence ID" value="ENSSRHP00000099769.1"/>
    <property type="gene ID" value="ENSSRHG00000048934.1"/>
</dbReference>
<evidence type="ECO:0000256" key="1">
    <source>
        <dbReference type="SAM" id="MobiDB-lite"/>
    </source>
</evidence>
<dbReference type="PANTHER" id="PTHR45716:SF3">
    <property type="entry name" value="SYNAPTOTAGMIN-LIKE PROTEIN 1"/>
    <property type="match status" value="1"/>
</dbReference>
<dbReference type="GO" id="GO:0042043">
    <property type="term" value="F:neurexin family protein binding"/>
    <property type="evidence" value="ECO:0007669"/>
    <property type="project" value="TreeGrafter"/>
</dbReference>
<dbReference type="PANTHER" id="PTHR45716">
    <property type="entry name" value="BITESIZE, ISOFORM I"/>
    <property type="match status" value="1"/>
</dbReference>
<name>A0A673N3C1_9TELE</name>
<protein>
    <submittedName>
        <fullName evidence="2">Uncharacterized protein</fullName>
    </submittedName>
</protein>
<evidence type="ECO:0000313" key="2">
    <source>
        <dbReference type="Ensembl" id="ENSSRHP00000099769.1"/>
    </source>
</evidence>
<feature type="region of interest" description="Disordered" evidence="1">
    <location>
        <begin position="62"/>
        <end position="94"/>
    </location>
</feature>
<dbReference type="Gene3D" id="2.60.40.150">
    <property type="entry name" value="C2 domain"/>
    <property type="match status" value="1"/>
</dbReference>
<sequence length="94" mass="10370">STKTVTTWLNEQCILMSLYSVGDFGDVVVSGRIQFLLQYDVKKEELHVHIIRCQELASACKNRSDPEAGSVGLEPEPTNLAQPPAKSKPISELI</sequence>
<organism evidence="2 3">
    <name type="scientific">Sinocyclocheilus rhinocerous</name>
    <dbReference type="NCBI Taxonomy" id="307959"/>
    <lineage>
        <taxon>Eukaryota</taxon>
        <taxon>Metazoa</taxon>
        <taxon>Chordata</taxon>
        <taxon>Craniata</taxon>
        <taxon>Vertebrata</taxon>
        <taxon>Euteleostomi</taxon>
        <taxon>Actinopterygii</taxon>
        <taxon>Neopterygii</taxon>
        <taxon>Teleostei</taxon>
        <taxon>Ostariophysi</taxon>
        <taxon>Cypriniformes</taxon>
        <taxon>Cyprinidae</taxon>
        <taxon>Cyprininae</taxon>
        <taxon>Sinocyclocheilus</taxon>
    </lineage>
</organism>
<accession>A0A673N3C1</accession>
<evidence type="ECO:0000313" key="3">
    <source>
        <dbReference type="Proteomes" id="UP000472270"/>
    </source>
</evidence>
<dbReference type="Proteomes" id="UP000472270">
    <property type="component" value="Unassembled WGS sequence"/>
</dbReference>
<reference evidence="2" key="2">
    <citation type="submission" date="2025-09" db="UniProtKB">
        <authorList>
            <consortium name="Ensembl"/>
        </authorList>
    </citation>
    <scope>IDENTIFICATION</scope>
</reference>
<dbReference type="SUPFAM" id="SSF49562">
    <property type="entry name" value="C2 domain (Calcium/lipid-binding domain, CaLB)"/>
    <property type="match status" value="1"/>
</dbReference>
<dbReference type="InterPro" id="IPR035892">
    <property type="entry name" value="C2_domain_sf"/>
</dbReference>
<dbReference type="GO" id="GO:0005886">
    <property type="term" value="C:plasma membrane"/>
    <property type="evidence" value="ECO:0007669"/>
    <property type="project" value="TreeGrafter"/>
</dbReference>
<dbReference type="GO" id="GO:0070382">
    <property type="term" value="C:exocytic vesicle"/>
    <property type="evidence" value="ECO:0007669"/>
    <property type="project" value="TreeGrafter"/>
</dbReference>